<keyword evidence="12" id="KW-1185">Reference proteome</keyword>
<proteinExistence type="evidence at transcript level"/>
<name>G7K9F0_MEDTR</name>
<comment type="subcellular location">
    <subcellularLocation>
        <location evidence="1">Nucleus</location>
    </subcellularLocation>
</comment>
<dbReference type="PANTHER" id="PTHR32096:SF18">
    <property type="entry name" value="DISEASE RESISTANCE PROTEIN RRS1B-RELATED"/>
    <property type="match status" value="1"/>
</dbReference>
<accession>G7K9F0</accession>
<evidence type="ECO:0000256" key="2">
    <source>
        <dbReference type="ARBA" id="ARBA00023015"/>
    </source>
</evidence>
<reference evidence="10" key="5">
    <citation type="journal article" date="2018" name="Nat. Plants">
        <title>Whole-genome landscape of Medicago truncatula symbiotic genes.</title>
        <authorList>
            <person name="Pecrix Y."/>
            <person name="Gamas P."/>
            <person name="Carrere S."/>
        </authorList>
    </citation>
    <scope>NUCLEOTIDE SEQUENCE</scope>
    <source>
        <tissue evidence="10">Leaves</tissue>
    </source>
</reference>
<keyword evidence="4" id="KW-0804">Transcription</keyword>
<dbReference type="STRING" id="3880.G7K9F0"/>
<dbReference type="EMBL" id="PSQE01000005">
    <property type="protein sequence ID" value="RHN54092.1"/>
    <property type="molecule type" value="Genomic_DNA"/>
</dbReference>
<feature type="region of interest" description="Disordered" evidence="6">
    <location>
        <begin position="1"/>
        <end position="89"/>
    </location>
</feature>
<feature type="domain" description="WRKY" evidence="7">
    <location>
        <begin position="117"/>
        <end position="178"/>
    </location>
</feature>
<dbReference type="PROSITE" id="PS50811">
    <property type="entry name" value="WRKY"/>
    <property type="match status" value="1"/>
</dbReference>
<dbReference type="Pfam" id="PF03106">
    <property type="entry name" value="WRKY"/>
    <property type="match status" value="1"/>
</dbReference>
<dbReference type="InterPro" id="IPR003657">
    <property type="entry name" value="WRKY_dom"/>
</dbReference>
<dbReference type="OrthoDB" id="756799at2759"/>
<dbReference type="KEGG" id="mtr:11425311"/>
<keyword evidence="2" id="KW-0805">Transcription regulation</keyword>
<dbReference type="InterPro" id="IPR044810">
    <property type="entry name" value="WRKY_plant"/>
</dbReference>
<dbReference type="ExpressionAtlas" id="G7K9F0">
    <property type="expression patterns" value="differential"/>
</dbReference>
<dbReference type="EMBL" id="BT149022">
    <property type="protein sequence ID" value="AFK48816.1"/>
    <property type="molecule type" value="mRNA"/>
</dbReference>
<evidence type="ECO:0000313" key="10">
    <source>
        <dbReference type="EMBL" id="RHN54092.1"/>
    </source>
</evidence>
<reference evidence="8 12" key="3">
    <citation type="journal article" date="2014" name="BMC Genomics">
        <title>An improved genome release (version Mt4.0) for the model legume Medicago truncatula.</title>
        <authorList>
            <person name="Tang H."/>
            <person name="Krishnakumar V."/>
            <person name="Bidwell S."/>
            <person name="Rosen B."/>
            <person name="Chan A."/>
            <person name="Zhou S."/>
            <person name="Gentzbittel L."/>
            <person name="Childs K.L."/>
            <person name="Yandell M."/>
            <person name="Gundlach H."/>
            <person name="Mayer K.F."/>
            <person name="Schwartz D.C."/>
            <person name="Town C.D."/>
        </authorList>
    </citation>
    <scope>GENOME REANNOTATION</scope>
    <source>
        <strain evidence="11 12">cv. Jemalong A17</strain>
    </source>
</reference>
<dbReference type="Proteomes" id="UP000265566">
    <property type="component" value="Chromosome 5"/>
</dbReference>
<keyword evidence="3 8" id="KW-0238">DNA-binding</keyword>
<evidence type="ECO:0000256" key="5">
    <source>
        <dbReference type="ARBA" id="ARBA00023242"/>
    </source>
</evidence>
<gene>
    <name evidence="11" type="primary">11425311</name>
    <name evidence="8" type="ordered locus">MTR_5g018380</name>
    <name evidence="10" type="ORF">MtrunA17_Chr5g0402931</name>
</gene>
<sequence>MPTLRKRSRREIVENPPQSEIEIPMKDHKNKKSEYELSREERIRENRERMGKLGLFDISLSLKPNPPSRPTASKKPKSPVSLKPSRRSTRLQNVAPIRYTEEAINKRIYWKKKVKKTPSKLMPDSYTWLKYDRKQIKGSIRDYSECSTVNCPAKKYEDRARDDPTVVIVTYNGEHTHP</sequence>
<dbReference type="SUPFAM" id="SSF118290">
    <property type="entry name" value="WRKY DNA-binding domain"/>
    <property type="match status" value="1"/>
</dbReference>
<dbReference type="PANTHER" id="PTHR32096">
    <property type="entry name" value="WRKY TRANSCRIPTION FACTOR 30-RELATED-RELATED"/>
    <property type="match status" value="1"/>
</dbReference>
<dbReference type="Gene3D" id="2.20.25.80">
    <property type="entry name" value="WRKY domain"/>
    <property type="match status" value="1"/>
</dbReference>
<dbReference type="EnsemblPlants" id="AES94793">
    <property type="protein sequence ID" value="AES94793"/>
    <property type="gene ID" value="MTR_5g018380"/>
</dbReference>
<protein>
    <submittedName>
        <fullName evidence="10">Putative transcription factor WRKY family</fullName>
    </submittedName>
    <submittedName>
        <fullName evidence="8">WRKY DNA-binding protein</fullName>
    </submittedName>
</protein>
<evidence type="ECO:0000313" key="9">
    <source>
        <dbReference type="EMBL" id="AFK48816.1"/>
    </source>
</evidence>
<dbReference type="Proteomes" id="UP000002051">
    <property type="component" value="Chromosome 5"/>
</dbReference>
<feature type="compositionally biased region" description="Basic and acidic residues" evidence="6">
    <location>
        <begin position="23"/>
        <end position="51"/>
    </location>
</feature>
<dbReference type="HOGENOM" id="CLU_1512782_0_0_1"/>
<keyword evidence="5" id="KW-0539">Nucleus</keyword>
<evidence type="ECO:0000256" key="4">
    <source>
        <dbReference type="ARBA" id="ARBA00023163"/>
    </source>
</evidence>
<dbReference type="GO" id="GO:0005634">
    <property type="term" value="C:nucleus"/>
    <property type="evidence" value="ECO:0007669"/>
    <property type="project" value="UniProtKB-SubCell"/>
</dbReference>
<dbReference type="InterPro" id="IPR036576">
    <property type="entry name" value="WRKY_dom_sf"/>
</dbReference>
<evidence type="ECO:0000313" key="11">
    <source>
        <dbReference type="EnsemblPlants" id="AES94793"/>
    </source>
</evidence>
<evidence type="ECO:0000256" key="3">
    <source>
        <dbReference type="ARBA" id="ARBA00023125"/>
    </source>
</evidence>
<dbReference type="GO" id="GO:0003700">
    <property type="term" value="F:DNA-binding transcription factor activity"/>
    <property type="evidence" value="ECO:0007669"/>
    <property type="project" value="InterPro"/>
</dbReference>
<evidence type="ECO:0000256" key="6">
    <source>
        <dbReference type="SAM" id="MobiDB-lite"/>
    </source>
</evidence>
<dbReference type="SMART" id="SM00774">
    <property type="entry name" value="WRKY"/>
    <property type="match status" value="1"/>
</dbReference>
<evidence type="ECO:0000256" key="1">
    <source>
        <dbReference type="ARBA" id="ARBA00004123"/>
    </source>
</evidence>
<evidence type="ECO:0000259" key="7">
    <source>
        <dbReference type="PROSITE" id="PS50811"/>
    </source>
</evidence>
<evidence type="ECO:0000313" key="12">
    <source>
        <dbReference type="Proteomes" id="UP000002051"/>
    </source>
</evidence>
<dbReference type="PaxDb" id="3880-AES94793"/>
<dbReference type="Gramene" id="rna29076">
    <property type="protein sequence ID" value="RHN54092.1"/>
    <property type="gene ID" value="gene29076"/>
</dbReference>
<reference evidence="9" key="2">
    <citation type="submission" date="2012-05" db="EMBL/GenBank/DDBJ databases">
        <authorList>
            <person name="Krishnakumar V."/>
            <person name="Cheung F."/>
            <person name="Xiao Y."/>
            <person name="Chan A."/>
            <person name="Moskal W.A."/>
            <person name="Town C.D."/>
        </authorList>
    </citation>
    <scope>NUCLEOTIDE SEQUENCE</scope>
</reference>
<dbReference type="AlphaFoldDB" id="G7K9F0"/>
<organism evidence="8 12">
    <name type="scientific">Medicago truncatula</name>
    <name type="common">Barrel medic</name>
    <name type="synonym">Medicago tribuloides</name>
    <dbReference type="NCBI Taxonomy" id="3880"/>
    <lineage>
        <taxon>Eukaryota</taxon>
        <taxon>Viridiplantae</taxon>
        <taxon>Streptophyta</taxon>
        <taxon>Embryophyta</taxon>
        <taxon>Tracheophyta</taxon>
        <taxon>Spermatophyta</taxon>
        <taxon>Magnoliopsida</taxon>
        <taxon>eudicotyledons</taxon>
        <taxon>Gunneridae</taxon>
        <taxon>Pentapetalae</taxon>
        <taxon>rosids</taxon>
        <taxon>fabids</taxon>
        <taxon>Fabales</taxon>
        <taxon>Fabaceae</taxon>
        <taxon>Papilionoideae</taxon>
        <taxon>50 kb inversion clade</taxon>
        <taxon>NPAAA clade</taxon>
        <taxon>Hologalegina</taxon>
        <taxon>IRL clade</taxon>
        <taxon>Trifolieae</taxon>
        <taxon>Medicago</taxon>
    </lineage>
</organism>
<evidence type="ECO:0000313" key="8">
    <source>
        <dbReference type="EMBL" id="AES94793.1"/>
    </source>
</evidence>
<dbReference type="EMBL" id="CM001221">
    <property type="protein sequence ID" value="AES94793.1"/>
    <property type="molecule type" value="Genomic_DNA"/>
</dbReference>
<reference evidence="11" key="4">
    <citation type="submission" date="2015-04" db="UniProtKB">
        <authorList>
            <consortium name="EnsemblPlants"/>
        </authorList>
    </citation>
    <scope>IDENTIFICATION</scope>
    <source>
        <strain evidence="11">cv. Jemalong A17</strain>
    </source>
</reference>
<dbReference type="GO" id="GO:0043565">
    <property type="term" value="F:sequence-specific DNA binding"/>
    <property type="evidence" value="ECO:0007669"/>
    <property type="project" value="InterPro"/>
</dbReference>
<reference evidence="8 12" key="1">
    <citation type="journal article" date="2011" name="Nature">
        <title>The Medicago genome provides insight into the evolution of rhizobial symbioses.</title>
        <authorList>
            <person name="Young N.D."/>
            <person name="Debelle F."/>
            <person name="Oldroyd G.E."/>
            <person name="Geurts R."/>
            <person name="Cannon S.B."/>
            <person name="Udvardi M.K."/>
            <person name="Benedito V.A."/>
            <person name="Mayer K.F."/>
            <person name="Gouzy J."/>
            <person name="Schoof H."/>
            <person name="Van de Peer Y."/>
            <person name="Proost S."/>
            <person name="Cook D.R."/>
            <person name="Meyers B.C."/>
            <person name="Spannagl M."/>
            <person name="Cheung F."/>
            <person name="De Mita S."/>
            <person name="Krishnakumar V."/>
            <person name="Gundlach H."/>
            <person name="Zhou S."/>
            <person name="Mudge J."/>
            <person name="Bharti A.K."/>
            <person name="Murray J.D."/>
            <person name="Naoumkina M.A."/>
            <person name="Rosen B."/>
            <person name="Silverstein K.A."/>
            <person name="Tang H."/>
            <person name="Rombauts S."/>
            <person name="Zhao P.X."/>
            <person name="Zhou P."/>
            <person name="Barbe V."/>
            <person name="Bardou P."/>
            <person name="Bechner M."/>
            <person name="Bellec A."/>
            <person name="Berger A."/>
            <person name="Berges H."/>
            <person name="Bidwell S."/>
            <person name="Bisseling T."/>
            <person name="Choisne N."/>
            <person name="Couloux A."/>
            <person name="Denny R."/>
            <person name="Deshpande S."/>
            <person name="Dai X."/>
            <person name="Doyle J.J."/>
            <person name="Dudez A.M."/>
            <person name="Farmer A.D."/>
            <person name="Fouteau S."/>
            <person name="Franken C."/>
            <person name="Gibelin C."/>
            <person name="Gish J."/>
            <person name="Goldstein S."/>
            <person name="Gonzalez A.J."/>
            <person name="Green P.J."/>
            <person name="Hallab A."/>
            <person name="Hartog M."/>
            <person name="Hua A."/>
            <person name="Humphray S.J."/>
            <person name="Jeong D.H."/>
            <person name="Jing Y."/>
            <person name="Jocker A."/>
            <person name="Kenton S.M."/>
            <person name="Kim D.J."/>
            <person name="Klee K."/>
            <person name="Lai H."/>
            <person name="Lang C."/>
            <person name="Lin S."/>
            <person name="Macmil S.L."/>
            <person name="Magdelenat G."/>
            <person name="Matthews L."/>
            <person name="McCorrison J."/>
            <person name="Monaghan E.L."/>
            <person name="Mun J.H."/>
            <person name="Najar F.Z."/>
            <person name="Nicholson C."/>
            <person name="Noirot C."/>
            <person name="O'Bleness M."/>
            <person name="Paule C.R."/>
            <person name="Poulain J."/>
            <person name="Prion F."/>
            <person name="Qin B."/>
            <person name="Qu C."/>
            <person name="Retzel E.F."/>
            <person name="Riddle C."/>
            <person name="Sallet E."/>
            <person name="Samain S."/>
            <person name="Samson N."/>
            <person name="Sanders I."/>
            <person name="Saurat O."/>
            <person name="Scarpelli C."/>
            <person name="Schiex T."/>
            <person name="Segurens B."/>
            <person name="Severin A.J."/>
            <person name="Sherrier D.J."/>
            <person name="Shi R."/>
            <person name="Sims S."/>
            <person name="Singer S.R."/>
            <person name="Sinharoy S."/>
            <person name="Sterck L."/>
            <person name="Viollet A."/>
            <person name="Wang B.B."/>
            <person name="Wang K."/>
            <person name="Wang M."/>
            <person name="Wang X."/>
            <person name="Warfsmann J."/>
            <person name="Weissenbach J."/>
            <person name="White D.D."/>
            <person name="White J.D."/>
            <person name="Wiley G.B."/>
            <person name="Wincker P."/>
            <person name="Xing Y."/>
            <person name="Yang L."/>
            <person name="Yao Z."/>
            <person name="Ying F."/>
            <person name="Zhai J."/>
            <person name="Zhou L."/>
            <person name="Zuber A."/>
            <person name="Denarie J."/>
            <person name="Dixon R.A."/>
            <person name="May G.D."/>
            <person name="Schwartz D.C."/>
            <person name="Rogers J."/>
            <person name="Quetier F."/>
            <person name="Town C.D."/>
            <person name="Roe B.A."/>
        </authorList>
    </citation>
    <scope>NUCLEOTIDE SEQUENCE [LARGE SCALE GENOMIC DNA]</scope>
    <source>
        <strain evidence="8">A17</strain>
        <strain evidence="11 12">cv. Jemalong A17</strain>
    </source>
</reference>